<sequence length="130" mass="14176">MLPRRPRGARFGAVRGWRFAEVALLFGLVNVSFALAESFGRGFDTFSATVKSGDFDRLLLRPRSTAFQVATREFQFLTSAHEHLSAASKEGVKPRAPLPPLRCAAAVLARERRLACLMLGRGASQGGTRS</sequence>
<comment type="caution">
    <text evidence="1">The sequence shown here is derived from an EMBL/GenBank/DDBJ whole genome shotgun (WGS) entry which is preliminary data.</text>
</comment>
<reference evidence="1 2" key="1">
    <citation type="submission" date="2014-02" db="EMBL/GenBank/DDBJ databases">
        <title>The small core and large imbalanced accessory genome model reveals a collaborative survival strategy of Sorangium cellulosum strains in nature.</title>
        <authorList>
            <person name="Han K."/>
            <person name="Peng R."/>
            <person name="Blom J."/>
            <person name="Li Y.-Z."/>
        </authorList>
    </citation>
    <scope>NUCLEOTIDE SEQUENCE [LARGE SCALE GENOMIC DNA]</scope>
    <source>
        <strain evidence="1 2">So0008-312</strain>
    </source>
</reference>
<name>A0A150QVX1_SORCE</name>
<evidence type="ECO:0000313" key="1">
    <source>
        <dbReference type="EMBL" id="KYF72143.1"/>
    </source>
</evidence>
<dbReference type="RefSeq" id="WP_061606536.1">
    <property type="nucleotide sequence ID" value="NZ_JEMA01000287.1"/>
</dbReference>
<dbReference type="Pfam" id="PF06182">
    <property type="entry name" value="ABC2_membrane_6"/>
    <property type="match status" value="1"/>
</dbReference>
<evidence type="ECO:0000313" key="2">
    <source>
        <dbReference type="Proteomes" id="UP000075260"/>
    </source>
</evidence>
<dbReference type="EMBL" id="JEMA01000287">
    <property type="protein sequence ID" value="KYF72143.1"/>
    <property type="molecule type" value="Genomic_DNA"/>
</dbReference>
<dbReference type="AlphaFoldDB" id="A0A150QVX1"/>
<proteinExistence type="predicted"/>
<dbReference type="InterPro" id="IPR010390">
    <property type="entry name" value="ABC-2_transporter-like"/>
</dbReference>
<gene>
    <name evidence="1" type="ORF">BE15_33190</name>
</gene>
<organism evidence="1 2">
    <name type="scientific">Sorangium cellulosum</name>
    <name type="common">Polyangium cellulosum</name>
    <dbReference type="NCBI Taxonomy" id="56"/>
    <lineage>
        <taxon>Bacteria</taxon>
        <taxon>Pseudomonadati</taxon>
        <taxon>Myxococcota</taxon>
        <taxon>Polyangia</taxon>
        <taxon>Polyangiales</taxon>
        <taxon>Polyangiaceae</taxon>
        <taxon>Sorangium</taxon>
    </lineage>
</organism>
<dbReference type="Proteomes" id="UP000075260">
    <property type="component" value="Unassembled WGS sequence"/>
</dbReference>
<protein>
    <submittedName>
        <fullName evidence="1">Uncharacterized protein</fullName>
    </submittedName>
</protein>
<accession>A0A150QVX1</accession>